<dbReference type="OrthoDB" id="10018333at2759"/>
<dbReference type="AlphaFoldDB" id="H6C7R1"/>
<dbReference type="Pfam" id="PF09813">
    <property type="entry name" value="Coa3_cc"/>
    <property type="match status" value="1"/>
</dbReference>
<dbReference type="PANTHER" id="PTHR15642">
    <property type="entry name" value="CYTOCHROME C OXIDASE ASSEMBLY FACTOR 3, MITOCHONDRIAL"/>
    <property type="match status" value="1"/>
</dbReference>
<accession>H6C7R1</accession>
<keyword evidence="13" id="KW-1185">Reference proteome</keyword>
<dbReference type="OMA" id="CRRHCIT"/>
<reference evidence="12" key="1">
    <citation type="submission" date="2011-07" db="EMBL/GenBank/DDBJ databases">
        <title>The Genome Sequence of Exophiala (Wangiella) dermatitidis NIH/UT8656.</title>
        <authorList>
            <consortium name="The Broad Institute Genome Sequencing Platform"/>
            <person name="Cuomo C."/>
            <person name="Wang Z."/>
            <person name="Hunicke-Smith S."/>
            <person name="Szanislo P.J."/>
            <person name="Earl A."/>
            <person name="Young S.K."/>
            <person name="Zeng Q."/>
            <person name="Gargeya S."/>
            <person name="Fitzgerald M."/>
            <person name="Haas B."/>
            <person name="Abouelleil A."/>
            <person name="Alvarado L."/>
            <person name="Arachchi H.M."/>
            <person name="Berlin A."/>
            <person name="Brown A."/>
            <person name="Chapman S.B."/>
            <person name="Chen Z."/>
            <person name="Dunbar C."/>
            <person name="Freedman E."/>
            <person name="Gearin G."/>
            <person name="Gellesch M."/>
            <person name="Goldberg J."/>
            <person name="Griggs A."/>
            <person name="Gujja S."/>
            <person name="Heiman D."/>
            <person name="Howarth C."/>
            <person name="Larson L."/>
            <person name="Lui A."/>
            <person name="MacDonald P.J.P."/>
            <person name="Montmayeur A."/>
            <person name="Murphy C."/>
            <person name="Neiman D."/>
            <person name="Pearson M."/>
            <person name="Priest M."/>
            <person name="Roberts A."/>
            <person name="Saif S."/>
            <person name="Shea T."/>
            <person name="Shenoy N."/>
            <person name="Sisk P."/>
            <person name="Stolte C."/>
            <person name="Sykes S."/>
            <person name="Wortman J."/>
            <person name="Nusbaum C."/>
            <person name="Birren B."/>
        </authorList>
    </citation>
    <scope>NUCLEOTIDE SEQUENCE</scope>
    <source>
        <strain evidence="12">NIH/UT8656</strain>
    </source>
</reference>
<comment type="subunit">
    <text evidence="4 9">Component of 250-400 kDa complexes called cytochrome oxidase assembly intermediates or COA complexes.</text>
</comment>
<dbReference type="VEuPathDB" id="FungiDB:HMPREF1120_07686"/>
<evidence type="ECO:0000256" key="3">
    <source>
        <dbReference type="ARBA" id="ARBA00007035"/>
    </source>
</evidence>
<evidence type="ECO:0000313" key="13">
    <source>
        <dbReference type="Proteomes" id="UP000007304"/>
    </source>
</evidence>
<evidence type="ECO:0000256" key="5">
    <source>
        <dbReference type="ARBA" id="ARBA00022692"/>
    </source>
</evidence>
<dbReference type="GO" id="GO:0033617">
    <property type="term" value="P:mitochondrial respiratory chain complex IV assembly"/>
    <property type="evidence" value="ECO:0007669"/>
    <property type="project" value="UniProtKB-UniRule"/>
</dbReference>
<keyword evidence="9" id="KW-0999">Mitochondrion inner membrane</keyword>
<dbReference type="PANTHER" id="PTHR15642:SF3">
    <property type="entry name" value="CYTOCHROME C OXIDASE ASSEMBLY FACTOR 3 HOMOLOG, MITOCHONDRIAL"/>
    <property type="match status" value="1"/>
</dbReference>
<feature type="transmembrane region" description="Helical" evidence="9">
    <location>
        <begin position="58"/>
        <end position="76"/>
    </location>
</feature>
<organism evidence="12 13">
    <name type="scientific">Exophiala dermatitidis (strain ATCC 34100 / CBS 525.76 / NIH/UT8656)</name>
    <name type="common">Black yeast</name>
    <name type="synonym">Wangiella dermatitidis</name>
    <dbReference type="NCBI Taxonomy" id="858893"/>
    <lineage>
        <taxon>Eukaryota</taxon>
        <taxon>Fungi</taxon>
        <taxon>Dikarya</taxon>
        <taxon>Ascomycota</taxon>
        <taxon>Pezizomycotina</taxon>
        <taxon>Eurotiomycetes</taxon>
        <taxon>Chaetothyriomycetidae</taxon>
        <taxon>Chaetothyriales</taxon>
        <taxon>Herpotrichiellaceae</taxon>
        <taxon>Exophiala</taxon>
    </lineage>
</organism>
<comment type="subcellular location">
    <subcellularLocation>
        <location evidence="2">Mitochondrion membrane</location>
        <topology evidence="2">Single-pass membrane protein</topology>
    </subcellularLocation>
</comment>
<comment type="similarity">
    <text evidence="3 9">Belongs to the COA3 family.</text>
</comment>
<keyword evidence="6 9" id="KW-1133">Transmembrane helix</keyword>
<protein>
    <recommendedName>
        <fullName evidence="9">Cytochrome c oxidase assembly factor 3</fullName>
    </recommendedName>
</protein>
<name>H6C7R1_EXODN</name>
<keyword evidence="8 9" id="KW-0472">Membrane</keyword>
<keyword evidence="7 9" id="KW-0496">Mitochondrion</keyword>
<evidence type="ECO:0000256" key="4">
    <source>
        <dbReference type="ARBA" id="ARBA00011351"/>
    </source>
</evidence>
<feature type="domain" description="Cytochrome c oxidase assembly factor 3 mitochondrial coiled-coil" evidence="11">
    <location>
        <begin position="46"/>
        <end position="86"/>
    </location>
</feature>
<dbReference type="GO" id="GO:0005743">
    <property type="term" value="C:mitochondrial inner membrane"/>
    <property type="evidence" value="ECO:0007669"/>
    <property type="project" value="UniProtKB-UniRule"/>
</dbReference>
<evidence type="ECO:0000313" key="12">
    <source>
        <dbReference type="EMBL" id="EHY59703.1"/>
    </source>
</evidence>
<keyword evidence="5 9" id="KW-0812">Transmembrane</keyword>
<dbReference type="InterPro" id="IPR018628">
    <property type="entry name" value="Coa3_CC"/>
</dbReference>
<comment type="function">
    <text evidence="1 9">Required for assembly of cytochrome c oxidase (complex IV).</text>
</comment>
<dbReference type="RefSeq" id="XP_009160164.1">
    <property type="nucleotide sequence ID" value="XM_009161916.1"/>
</dbReference>
<dbReference type="eggNOG" id="ENOG502SEY5">
    <property type="taxonomic scope" value="Eukaryota"/>
</dbReference>
<dbReference type="EMBL" id="JH226135">
    <property type="protein sequence ID" value="EHY59703.1"/>
    <property type="molecule type" value="Genomic_DNA"/>
</dbReference>
<dbReference type="InParanoid" id="H6C7R1"/>
<evidence type="ECO:0000256" key="1">
    <source>
        <dbReference type="ARBA" id="ARBA00003064"/>
    </source>
</evidence>
<sequence length="116" mass="12683">MALFPNVLVFSAIYTHFKTSPLLANQFHSLKRSSYYNPDYRAGAALNRARRPYLFKNLITGACIFSFAIGVFAFTLKAVGQDNFEDVVVPDAPAPAAAQQQQAPKAPNAQANGMRS</sequence>
<dbReference type="Proteomes" id="UP000007304">
    <property type="component" value="Unassembled WGS sequence"/>
</dbReference>
<dbReference type="InterPro" id="IPR041752">
    <property type="entry name" value="Coa3"/>
</dbReference>
<dbReference type="GeneID" id="20312325"/>
<evidence type="ECO:0000259" key="11">
    <source>
        <dbReference type="Pfam" id="PF09813"/>
    </source>
</evidence>
<gene>
    <name evidence="12" type="ORF">HMPREF1120_07686</name>
</gene>
<evidence type="ECO:0000256" key="6">
    <source>
        <dbReference type="ARBA" id="ARBA00022989"/>
    </source>
</evidence>
<evidence type="ECO:0000256" key="8">
    <source>
        <dbReference type="ARBA" id="ARBA00023136"/>
    </source>
</evidence>
<dbReference type="HOGENOM" id="CLU_153999_2_0_1"/>
<evidence type="ECO:0000256" key="9">
    <source>
        <dbReference type="RuleBase" id="RU367056"/>
    </source>
</evidence>
<feature type="region of interest" description="Disordered" evidence="10">
    <location>
        <begin position="95"/>
        <end position="116"/>
    </location>
</feature>
<evidence type="ECO:0000256" key="10">
    <source>
        <dbReference type="SAM" id="MobiDB-lite"/>
    </source>
</evidence>
<evidence type="ECO:0000256" key="7">
    <source>
        <dbReference type="ARBA" id="ARBA00023128"/>
    </source>
</evidence>
<proteinExistence type="inferred from homology"/>
<evidence type="ECO:0000256" key="2">
    <source>
        <dbReference type="ARBA" id="ARBA00004304"/>
    </source>
</evidence>